<protein>
    <submittedName>
        <fullName evidence="1">Uncharacterized protein</fullName>
    </submittedName>
</protein>
<evidence type="ECO:0000313" key="1">
    <source>
        <dbReference type="EMBL" id="MDX8495850.1"/>
    </source>
</evidence>
<keyword evidence="2" id="KW-1185">Reference proteome</keyword>
<name>A0ABU4Z9A4_9HYPH</name>
<dbReference type="RefSeq" id="WP_320229558.1">
    <property type="nucleotide sequence ID" value="NZ_JAVIJB010000074.1"/>
</dbReference>
<evidence type="ECO:0000313" key="2">
    <source>
        <dbReference type="Proteomes" id="UP001271249"/>
    </source>
</evidence>
<comment type="caution">
    <text evidence="1">The sequence shown here is derived from an EMBL/GenBank/DDBJ whole genome shotgun (WGS) entry which is preliminary data.</text>
</comment>
<reference evidence="1 2" key="1">
    <citation type="submission" date="2023-08" db="EMBL/GenBank/DDBJ databases">
        <title>Implementing the SeqCode for naming new Mesorhizobium species isolated from Vachellia karroo root nodules.</title>
        <authorList>
            <person name="Van Lill M."/>
        </authorList>
    </citation>
    <scope>NUCLEOTIDE SEQUENCE [LARGE SCALE GENOMIC DNA]</scope>
    <source>
        <strain evidence="1 2">VK22B</strain>
    </source>
</reference>
<proteinExistence type="predicted"/>
<gene>
    <name evidence="1" type="ORF">RFN29_30345</name>
</gene>
<dbReference type="Proteomes" id="UP001271249">
    <property type="component" value="Unassembled WGS sequence"/>
</dbReference>
<organism evidence="1 2">
    <name type="scientific">Mesorhizobium captivum</name>
    <dbReference type="NCBI Taxonomy" id="3072319"/>
    <lineage>
        <taxon>Bacteria</taxon>
        <taxon>Pseudomonadati</taxon>
        <taxon>Pseudomonadota</taxon>
        <taxon>Alphaproteobacteria</taxon>
        <taxon>Hyphomicrobiales</taxon>
        <taxon>Phyllobacteriaceae</taxon>
        <taxon>Mesorhizobium</taxon>
    </lineage>
</organism>
<accession>A0ABU4Z9A4</accession>
<sequence>MEIFDSAIRTKGDLAGVFEYEDTGPQEAIAHFYLYRAEGETAGSILDVIHVRSGQWAITEADVAVRWDGSEQRVGLFVFGMLVATFDAAAGTKYGGGYGKDFNAEIPWS</sequence>
<dbReference type="EMBL" id="JAVIJC010000046">
    <property type="protein sequence ID" value="MDX8495850.1"/>
    <property type="molecule type" value="Genomic_DNA"/>
</dbReference>